<dbReference type="PANTHER" id="PTHR21324:SF2">
    <property type="entry name" value="EG:22E5.9 PROTEIN"/>
    <property type="match status" value="1"/>
</dbReference>
<dbReference type="InterPro" id="IPR050911">
    <property type="entry name" value="DRAM/TMEM150_Autophagy_Mod"/>
</dbReference>
<comment type="similarity">
    <text evidence="2">Belongs to the DRAM/TMEM150 family.</text>
</comment>
<sequence length="178" mass="19891">MTAVIHEGDVCDTSRSLYLTYYANHVSDSLPYISDSGTLSPESCIFGQALNIIWIMLSFSAYLKYKQTKEILTKHNIQKNAINKVALLIGLLACFGLSIVGNFQETNMFYVHWLGAILCFGIGSVYICLLSVLYLTITPVIGQRKLTGVRLVLSVISVVTFMIFLFVQFCHTSTKKNK</sequence>
<evidence type="ECO:0000256" key="3">
    <source>
        <dbReference type="ARBA" id="ARBA00022692"/>
    </source>
</evidence>
<keyword evidence="3 6" id="KW-0812">Transmembrane</keyword>
<dbReference type="Pfam" id="PF10277">
    <property type="entry name" value="Frag1"/>
    <property type="match status" value="1"/>
</dbReference>
<keyword evidence="5 6" id="KW-0472">Membrane</keyword>
<evidence type="ECO:0000256" key="2">
    <source>
        <dbReference type="ARBA" id="ARBA00006565"/>
    </source>
</evidence>
<gene>
    <name evidence="8" type="ORF">NQ317_011782</name>
</gene>
<organism evidence="8 9">
    <name type="scientific">Molorchus minor</name>
    <dbReference type="NCBI Taxonomy" id="1323400"/>
    <lineage>
        <taxon>Eukaryota</taxon>
        <taxon>Metazoa</taxon>
        <taxon>Ecdysozoa</taxon>
        <taxon>Arthropoda</taxon>
        <taxon>Hexapoda</taxon>
        <taxon>Insecta</taxon>
        <taxon>Pterygota</taxon>
        <taxon>Neoptera</taxon>
        <taxon>Endopterygota</taxon>
        <taxon>Coleoptera</taxon>
        <taxon>Polyphaga</taxon>
        <taxon>Cucujiformia</taxon>
        <taxon>Chrysomeloidea</taxon>
        <taxon>Cerambycidae</taxon>
        <taxon>Lamiinae</taxon>
        <taxon>Monochamini</taxon>
        <taxon>Molorchus</taxon>
    </lineage>
</organism>
<evidence type="ECO:0000256" key="6">
    <source>
        <dbReference type="SAM" id="Phobius"/>
    </source>
</evidence>
<dbReference type="EMBL" id="JAPWTJ010000526">
    <property type="protein sequence ID" value="KAJ8977610.1"/>
    <property type="molecule type" value="Genomic_DNA"/>
</dbReference>
<feature type="transmembrane region" description="Helical" evidence="6">
    <location>
        <begin position="45"/>
        <end position="65"/>
    </location>
</feature>
<dbReference type="PANTHER" id="PTHR21324">
    <property type="entry name" value="FASTING-INDUCIBLE INTEGRAL MEMBRANE PROTEIN TM6P1-RELATED"/>
    <property type="match status" value="1"/>
</dbReference>
<feature type="transmembrane region" description="Helical" evidence="6">
    <location>
        <begin position="110"/>
        <end position="137"/>
    </location>
</feature>
<evidence type="ECO:0000256" key="1">
    <source>
        <dbReference type="ARBA" id="ARBA00004127"/>
    </source>
</evidence>
<feature type="transmembrane region" description="Helical" evidence="6">
    <location>
        <begin position="149"/>
        <end position="169"/>
    </location>
</feature>
<dbReference type="InterPro" id="IPR019402">
    <property type="entry name" value="CWH43_N"/>
</dbReference>
<evidence type="ECO:0000256" key="5">
    <source>
        <dbReference type="ARBA" id="ARBA00023136"/>
    </source>
</evidence>
<feature type="non-terminal residue" evidence="8">
    <location>
        <position position="178"/>
    </location>
</feature>
<comment type="caution">
    <text evidence="8">The sequence shown here is derived from an EMBL/GenBank/DDBJ whole genome shotgun (WGS) entry which is preliminary data.</text>
</comment>
<comment type="subcellular location">
    <subcellularLocation>
        <location evidence="1">Endomembrane system</location>
        <topology evidence="1">Multi-pass membrane protein</topology>
    </subcellularLocation>
</comment>
<evidence type="ECO:0000259" key="7">
    <source>
        <dbReference type="Pfam" id="PF10277"/>
    </source>
</evidence>
<proteinExistence type="inferred from homology"/>
<evidence type="ECO:0000256" key="4">
    <source>
        <dbReference type="ARBA" id="ARBA00022989"/>
    </source>
</evidence>
<protein>
    <recommendedName>
        <fullName evidence="7">CWH43-like N-terminal domain-containing protein</fullName>
    </recommendedName>
</protein>
<name>A0ABQ9JHT8_9CUCU</name>
<evidence type="ECO:0000313" key="8">
    <source>
        <dbReference type="EMBL" id="KAJ8977610.1"/>
    </source>
</evidence>
<feature type="transmembrane region" description="Helical" evidence="6">
    <location>
        <begin position="85"/>
        <end position="104"/>
    </location>
</feature>
<dbReference type="Proteomes" id="UP001162164">
    <property type="component" value="Unassembled WGS sequence"/>
</dbReference>
<feature type="domain" description="CWH43-like N-terminal" evidence="7">
    <location>
        <begin position="24"/>
        <end position="174"/>
    </location>
</feature>
<accession>A0ABQ9JHT8</accession>
<evidence type="ECO:0000313" key="9">
    <source>
        <dbReference type="Proteomes" id="UP001162164"/>
    </source>
</evidence>
<reference evidence="8" key="1">
    <citation type="journal article" date="2023" name="Insect Mol. Biol.">
        <title>Genome sequencing provides insights into the evolution of gene families encoding plant cell wall-degrading enzymes in longhorned beetles.</title>
        <authorList>
            <person name="Shin N.R."/>
            <person name="Okamura Y."/>
            <person name="Kirsch R."/>
            <person name="Pauchet Y."/>
        </authorList>
    </citation>
    <scope>NUCLEOTIDE SEQUENCE</scope>
    <source>
        <strain evidence="8">MMC_N1</strain>
    </source>
</reference>
<keyword evidence="9" id="KW-1185">Reference proteome</keyword>
<keyword evidence="4 6" id="KW-1133">Transmembrane helix</keyword>